<dbReference type="Gene3D" id="1.10.10.10">
    <property type="entry name" value="Winged helix-like DNA-binding domain superfamily/Winged helix DNA-binding domain"/>
    <property type="match status" value="1"/>
</dbReference>
<dbReference type="InterPro" id="IPR036390">
    <property type="entry name" value="WH_DNA-bd_sf"/>
</dbReference>
<evidence type="ECO:0000256" key="4">
    <source>
        <dbReference type="ARBA" id="ARBA00023163"/>
    </source>
</evidence>
<dbReference type="InterPro" id="IPR036388">
    <property type="entry name" value="WH-like_DNA-bd_sf"/>
</dbReference>
<dbReference type="RefSeq" id="WP_128913301.1">
    <property type="nucleotide sequence ID" value="NZ_RDSM01000002.1"/>
</dbReference>
<dbReference type="Pfam" id="PF00126">
    <property type="entry name" value="HTH_1"/>
    <property type="match status" value="1"/>
</dbReference>
<protein>
    <submittedName>
        <fullName evidence="6">Cys regulon transcriptional activator CysB</fullName>
    </submittedName>
</protein>
<evidence type="ECO:0000256" key="2">
    <source>
        <dbReference type="ARBA" id="ARBA00023015"/>
    </source>
</evidence>
<comment type="caution">
    <text evidence="6">The sequence shown here is derived from an EMBL/GenBank/DDBJ whole genome shotgun (WGS) entry which is preliminary data.</text>
</comment>
<gene>
    <name evidence="6" type="ORF">GRAN_2553</name>
</gene>
<accession>A0A4Q0T2I2</accession>
<keyword evidence="4" id="KW-0804">Transcription</keyword>
<dbReference type="GO" id="GO:0032993">
    <property type="term" value="C:protein-DNA complex"/>
    <property type="evidence" value="ECO:0007669"/>
    <property type="project" value="TreeGrafter"/>
</dbReference>
<evidence type="ECO:0000259" key="5">
    <source>
        <dbReference type="PROSITE" id="PS50931"/>
    </source>
</evidence>
<comment type="similarity">
    <text evidence="1">Belongs to the LysR transcriptional regulatory family.</text>
</comment>
<keyword evidence="2" id="KW-0805">Transcription regulation</keyword>
<reference evidence="7" key="2">
    <citation type="submission" date="2019-02" db="EMBL/GenBank/DDBJ databases">
        <title>Granulicella sibirica sp. nov., a psychrotolerant acidobacterium isolated from an organic soil layer in forested tundra, West Siberia.</title>
        <authorList>
            <person name="Oshkin I.Y."/>
            <person name="Kulichevskaya I.S."/>
            <person name="Rijpstra W.I.C."/>
            <person name="Sinninghe Damste J.S."/>
            <person name="Rakitin A.L."/>
            <person name="Ravin N.V."/>
            <person name="Dedysh S.N."/>
        </authorList>
    </citation>
    <scope>NUCLEOTIDE SEQUENCE [LARGE SCALE GENOMIC DNA]</scope>
    <source>
        <strain evidence="7">AF10</strain>
    </source>
</reference>
<dbReference type="PANTHER" id="PTHR30346">
    <property type="entry name" value="TRANSCRIPTIONAL DUAL REGULATOR HCAR-RELATED"/>
    <property type="match status" value="1"/>
</dbReference>
<dbReference type="FunFam" id="1.10.10.10:FF:000001">
    <property type="entry name" value="LysR family transcriptional regulator"/>
    <property type="match status" value="1"/>
</dbReference>
<evidence type="ECO:0000256" key="1">
    <source>
        <dbReference type="ARBA" id="ARBA00009437"/>
    </source>
</evidence>
<dbReference type="Proteomes" id="UP000289437">
    <property type="component" value="Unassembled WGS sequence"/>
</dbReference>
<dbReference type="InterPro" id="IPR000847">
    <property type="entry name" value="LysR_HTH_N"/>
</dbReference>
<dbReference type="GO" id="GO:0003700">
    <property type="term" value="F:DNA-binding transcription factor activity"/>
    <property type="evidence" value="ECO:0007669"/>
    <property type="project" value="InterPro"/>
</dbReference>
<evidence type="ECO:0000256" key="3">
    <source>
        <dbReference type="ARBA" id="ARBA00023125"/>
    </source>
</evidence>
<dbReference type="PANTHER" id="PTHR30346:SF0">
    <property type="entry name" value="HCA OPERON TRANSCRIPTIONAL ACTIVATOR HCAR"/>
    <property type="match status" value="1"/>
</dbReference>
<sequence length="320" mass="34917">MELRHLRYFVAVAESGSLTVAASEKLHTTQPSLSRQIKDLESEVGAQLLTRSVRGIELTPAGRVFLDHARVVLSQVEIAVESARRLAEPTKPYFVLGFLTGHESTWLPEALQLLRDELPNIHIVVSSQVSPQLAVGLSKGTIDAAFLRREEGTSDLAFRLLVKEQLEVFMPVGHRLASRDGVDPRELRGEIFLSISAKALNGVGGPPALRIVIDAYLKKCGISLKPSHEVDNLAGIMSLITSTGGVALLPTYAKNLLPVAVISRPLKGVIPTVDLCIGYKKDNPSPVLQIFLSRLEELIDRVSRKTHQVSPGARVKHHHG</sequence>
<dbReference type="OrthoDB" id="108771at2"/>
<dbReference type="Pfam" id="PF03466">
    <property type="entry name" value="LysR_substrate"/>
    <property type="match status" value="1"/>
</dbReference>
<dbReference type="SUPFAM" id="SSF53850">
    <property type="entry name" value="Periplasmic binding protein-like II"/>
    <property type="match status" value="1"/>
</dbReference>
<organism evidence="6 7">
    <name type="scientific">Granulicella sibirica</name>
    <dbReference type="NCBI Taxonomy" id="2479048"/>
    <lineage>
        <taxon>Bacteria</taxon>
        <taxon>Pseudomonadati</taxon>
        <taxon>Acidobacteriota</taxon>
        <taxon>Terriglobia</taxon>
        <taxon>Terriglobales</taxon>
        <taxon>Acidobacteriaceae</taxon>
        <taxon>Granulicella</taxon>
    </lineage>
</organism>
<keyword evidence="3" id="KW-0238">DNA-binding</keyword>
<dbReference type="SUPFAM" id="SSF46785">
    <property type="entry name" value="Winged helix' DNA-binding domain"/>
    <property type="match status" value="1"/>
</dbReference>
<dbReference type="PROSITE" id="PS50931">
    <property type="entry name" value="HTH_LYSR"/>
    <property type="match status" value="1"/>
</dbReference>
<dbReference type="AlphaFoldDB" id="A0A4Q0T2I2"/>
<feature type="domain" description="HTH lysR-type" evidence="5">
    <location>
        <begin position="1"/>
        <end position="59"/>
    </location>
</feature>
<dbReference type="Gene3D" id="3.40.190.10">
    <property type="entry name" value="Periplasmic binding protein-like II"/>
    <property type="match status" value="2"/>
</dbReference>
<dbReference type="InterPro" id="IPR005119">
    <property type="entry name" value="LysR_subst-bd"/>
</dbReference>
<reference evidence="6 7" key="1">
    <citation type="submission" date="2018-11" db="EMBL/GenBank/DDBJ databases">
        <authorList>
            <person name="Mardanov A.V."/>
            <person name="Ravin N.V."/>
            <person name="Dedysh S.N."/>
        </authorList>
    </citation>
    <scope>NUCLEOTIDE SEQUENCE [LARGE SCALE GENOMIC DNA]</scope>
    <source>
        <strain evidence="6 7">AF10</strain>
    </source>
</reference>
<evidence type="ECO:0000313" key="7">
    <source>
        <dbReference type="Proteomes" id="UP000289437"/>
    </source>
</evidence>
<evidence type="ECO:0000313" key="6">
    <source>
        <dbReference type="EMBL" id="RXH55696.1"/>
    </source>
</evidence>
<dbReference type="PRINTS" id="PR00039">
    <property type="entry name" value="HTHLYSR"/>
</dbReference>
<keyword evidence="7" id="KW-1185">Reference proteome</keyword>
<dbReference type="GO" id="GO:0003677">
    <property type="term" value="F:DNA binding"/>
    <property type="evidence" value="ECO:0007669"/>
    <property type="project" value="UniProtKB-KW"/>
</dbReference>
<proteinExistence type="inferred from homology"/>
<name>A0A4Q0T2I2_9BACT</name>
<dbReference type="EMBL" id="RDSM01000002">
    <property type="protein sequence ID" value="RXH55696.1"/>
    <property type="molecule type" value="Genomic_DNA"/>
</dbReference>